<proteinExistence type="predicted"/>
<dbReference type="InterPro" id="IPR041685">
    <property type="entry name" value="AAA_GajA/Old/RecF-like"/>
</dbReference>
<protein>
    <submittedName>
        <fullName evidence="2">| / putative ATP-binding protein involved in virulence / 634614:636362 Reverse</fullName>
    </submittedName>
</protein>
<dbReference type="Gene3D" id="3.40.50.300">
    <property type="entry name" value="P-loop containing nucleotide triphosphate hydrolases"/>
    <property type="match status" value="1"/>
</dbReference>
<keyword evidence="2" id="KW-0067">ATP-binding</keyword>
<accession>A0A0G7ZLU2</accession>
<name>A0A0G7ZLU2_9MOLU</name>
<dbReference type="SUPFAM" id="SSF52540">
    <property type="entry name" value="P-loop containing nucleoside triphosphate hydrolases"/>
    <property type="match status" value="1"/>
</dbReference>
<dbReference type="Proteomes" id="UP000242141">
    <property type="component" value="Unassembled WGS sequence"/>
</dbReference>
<organism evidence="2 3">
    <name type="scientific">Candidatus Hepatoplasma crinochetorum</name>
    <dbReference type="NCBI Taxonomy" id="295596"/>
    <lineage>
        <taxon>Bacteria</taxon>
        <taxon>Bacillati</taxon>
        <taxon>Mycoplasmatota</taxon>
        <taxon>Mollicutes</taxon>
        <taxon>Candidatus Hepatoplasmataceae</taxon>
        <taxon>Candidatus Hepatoplasma</taxon>
    </lineage>
</organism>
<evidence type="ECO:0000259" key="1">
    <source>
        <dbReference type="Pfam" id="PF13175"/>
    </source>
</evidence>
<feature type="domain" description="Endonuclease GajA/Old nuclease/RecF-like AAA" evidence="1">
    <location>
        <begin position="19"/>
        <end position="438"/>
    </location>
</feature>
<evidence type="ECO:0000313" key="3">
    <source>
        <dbReference type="Proteomes" id="UP000242141"/>
    </source>
</evidence>
<dbReference type="InterPro" id="IPR027417">
    <property type="entry name" value="P-loop_NTPase"/>
</dbReference>
<reference evidence="3" key="1">
    <citation type="submission" date="2015-05" db="EMBL/GenBank/DDBJ databases">
        <authorList>
            <person name="Collingro A."/>
        </authorList>
    </citation>
    <scope>NUCLEOTIDE SEQUENCE [LARGE SCALE GENOMIC DNA]</scope>
    <source>
        <strain evidence="3">Ps</strain>
    </source>
</reference>
<dbReference type="Pfam" id="PF13175">
    <property type="entry name" value="AAA_15"/>
    <property type="match status" value="1"/>
</dbReference>
<dbReference type="GO" id="GO:0005524">
    <property type="term" value="F:ATP binding"/>
    <property type="evidence" value="ECO:0007669"/>
    <property type="project" value="UniProtKB-KW"/>
</dbReference>
<gene>
    <name evidence="2" type="ORF">HEPPS_03390</name>
</gene>
<evidence type="ECO:0000313" key="2">
    <source>
        <dbReference type="EMBL" id="CRX37120.1"/>
    </source>
</evidence>
<keyword evidence="2" id="KW-0547">Nucleotide-binding</keyword>
<sequence>MNIEENKIYFEIEGIKTIFKKQSIDLYSNNINLLLGLNSSGKTSLLEAITFLRKNDLDLKTKFLREIKGSEKINYAIQKEEDIVSKVSINYNFSENELKILESSLNYLFPKSIKDNYMNIFRNEGRKIGVDSNNNNYLYALNNNSTYKKIILEYLKNPNNEDFYKNFYNQFRDYNVGLKTQKLLEKIFNKIKRVISYAKSKGEFELTSEFSYLNIDNIKIYEKTEYIFRIFLNIEKILIKKPEIIYIKNNSNKNNIEYIFDLNYLFEKINLGEAFSEKAKINNILNFLYPEKEELKFYYEMPNGIEKNDKKLKIEEKIYTNLKIVLKNFEFIDFEIKINIINNKIKLEFNSKNNWLIGSNESKNNSEGTKAFLDFIITLNSIIYGSIDDQIKIIMVDEPENNLSIPLQMELKKYLKNLIEKNQDIFKYIYIVFATHSPLLYDSQFKASLFERDQIGSTKILSLSKGLHNIKDEILKEDTLKLLEIIFGMDNYLKQEFDKNIFKQPKKVLYYNSDREFLPNRIYETHFELRAINSLTSLYQMIGEVGLRNFEQIRHDDYLEEKQIRELINKMETENKKFAVILVN</sequence>
<dbReference type="AlphaFoldDB" id="A0A0G7ZLU2"/>
<dbReference type="EMBL" id="CWGI01000001">
    <property type="protein sequence ID" value="CRX37120.1"/>
    <property type="molecule type" value="Genomic_DNA"/>
</dbReference>
<keyword evidence="3" id="KW-1185">Reference proteome</keyword>